<sequence>MLAAMANDGDFLHRAPPAFAGKRAFRLGLSASYGLDEAGIREALDRGMNYVFWNPMAKKLTRVLREVARTRREELILATGPTFGFLPGSLRKRVERALTVLGTDYLDVFQLYWLGKMSAFTPAVVDELVRLKAEGKVRALGCSIHDRPRAGRLAEDSPLDLLMIRYNAAHPGAEREIFPHLAARRPAVVAYTATSWTKLLRPPKGWKGKVPTAGDCYRFCLTSPHVDVVLSAPGTPERLRENLLALERGPMSEEELAWMRELGRVVHG</sequence>
<evidence type="ECO:0000313" key="2">
    <source>
        <dbReference type="EMBL" id="BDG10478.1"/>
    </source>
</evidence>
<dbReference type="InterPro" id="IPR023210">
    <property type="entry name" value="NADP_OxRdtase_dom"/>
</dbReference>
<feature type="domain" description="NADP-dependent oxidoreductase" evidence="1">
    <location>
        <begin position="38"/>
        <end position="194"/>
    </location>
</feature>
<dbReference type="Proteomes" id="UP001162734">
    <property type="component" value="Chromosome"/>
</dbReference>
<dbReference type="InterPro" id="IPR053135">
    <property type="entry name" value="AKR2_Oxidoreductase"/>
</dbReference>
<keyword evidence="3" id="KW-1185">Reference proteome</keyword>
<evidence type="ECO:0000259" key="1">
    <source>
        <dbReference type="Pfam" id="PF00248"/>
    </source>
</evidence>
<dbReference type="PANTHER" id="PTHR43312:SF1">
    <property type="entry name" value="NADP-DEPENDENT OXIDOREDUCTASE DOMAIN-CONTAINING PROTEIN"/>
    <property type="match status" value="1"/>
</dbReference>
<dbReference type="Gene3D" id="3.20.20.100">
    <property type="entry name" value="NADP-dependent oxidoreductase domain"/>
    <property type="match status" value="1"/>
</dbReference>
<dbReference type="PANTHER" id="PTHR43312">
    <property type="entry name" value="D-THREO-ALDOSE 1-DEHYDROGENASE"/>
    <property type="match status" value="1"/>
</dbReference>
<dbReference type="SUPFAM" id="SSF51430">
    <property type="entry name" value="NAD(P)-linked oxidoreductase"/>
    <property type="match status" value="1"/>
</dbReference>
<protein>
    <recommendedName>
        <fullName evidence="1">NADP-dependent oxidoreductase domain-containing protein</fullName>
    </recommendedName>
</protein>
<proteinExistence type="predicted"/>
<name>A0ABM7XF02_9BACT</name>
<dbReference type="EMBL" id="AP025592">
    <property type="protein sequence ID" value="BDG10478.1"/>
    <property type="molecule type" value="Genomic_DNA"/>
</dbReference>
<accession>A0ABM7XF02</accession>
<reference evidence="3" key="1">
    <citation type="journal article" date="2022" name="Int. J. Syst. Evol. Microbiol.">
        <title>Anaeromyxobacter oryzae sp. nov., Anaeromyxobacter diazotrophicus sp. nov. and Anaeromyxobacter paludicola sp. nov., isolated from paddy soils.</title>
        <authorList>
            <person name="Itoh H."/>
            <person name="Xu Z."/>
            <person name="Mise K."/>
            <person name="Masuda Y."/>
            <person name="Ushijima N."/>
            <person name="Hayakawa C."/>
            <person name="Shiratori Y."/>
            <person name="Senoo K."/>
        </authorList>
    </citation>
    <scope>NUCLEOTIDE SEQUENCE [LARGE SCALE GENOMIC DNA]</scope>
    <source>
        <strain evidence="3">Red630</strain>
    </source>
</reference>
<gene>
    <name evidence="2" type="ORF">AMPC_35910</name>
</gene>
<organism evidence="2 3">
    <name type="scientific">Anaeromyxobacter paludicola</name>
    <dbReference type="NCBI Taxonomy" id="2918171"/>
    <lineage>
        <taxon>Bacteria</taxon>
        <taxon>Pseudomonadati</taxon>
        <taxon>Myxococcota</taxon>
        <taxon>Myxococcia</taxon>
        <taxon>Myxococcales</taxon>
        <taxon>Cystobacterineae</taxon>
        <taxon>Anaeromyxobacteraceae</taxon>
        <taxon>Anaeromyxobacter</taxon>
    </lineage>
</organism>
<dbReference type="Pfam" id="PF00248">
    <property type="entry name" value="Aldo_ket_red"/>
    <property type="match status" value="1"/>
</dbReference>
<dbReference type="InterPro" id="IPR036812">
    <property type="entry name" value="NAD(P)_OxRdtase_dom_sf"/>
</dbReference>
<evidence type="ECO:0000313" key="3">
    <source>
        <dbReference type="Proteomes" id="UP001162734"/>
    </source>
</evidence>